<accession>A0A3E0DIW1</accession>
<name>A0A3E0DIW1_9GAMM</name>
<dbReference type="GO" id="GO:0018169">
    <property type="term" value="F:ribosomal S6-glutamic acid ligase activity"/>
    <property type="evidence" value="ECO:0007669"/>
    <property type="project" value="TreeGrafter"/>
</dbReference>
<sequence>MNSRLILVVTSSYDKTCDYLITKFTQFKFFRLDLDRFSEYRITCSSNGFKIKGTSSEIDSESCLSIYFRKPSMEKLDGIFESHYHSYIHRETYSLIEGIIESFKGTVLTKPSIMRRANNKVLQASLATEVGFNLPELAITNDVTLLKHFSNQKGIIKPVAIGEITRDSSKEFVQTNLIDPSFATRNFEYSPVYLQSYIQKGFEVRLTIIGKRVFPVKIHSQNHIDWRKPNNKVVYETCSIPEDIERNCFAFMDLCGMRFGCFDFIVKDDMWYFLEMNANGQWAWLEFETGLNISESIIDYLTTGSTKMEP</sequence>
<dbReference type="SUPFAM" id="SSF56059">
    <property type="entry name" value="Glutathione synthetase ATP-binding domain-like"/>
    <property type="match status" value="1"/>
</dbReference>
<dbReference type="Proteomes" id="UP000256542">
    <property type="component" value="Unassembled WGS sequence"/>
</dbReference>
<comment type="caution">
    <text evidence="1">The sequence shown here is derived from an EMBL/GenBank/DDBJ whole genome shotgun (WGS) entry which is preliminary data.</text>
</comment>
<evidence type="ECO:0000313" key="2">
    <source>
        <dbReference type="Proteomes" id="UP000256542"/>
    </source>
</evidence>
<dbReference type="Gene3D" id="3.30.470.20">
    <property type="entry name" value="ATP-grasp fold, B domain"/>
    <property type="match status" value="1"/>
</dbReference>
<keyword evidence="1" id="KW-0436">Ligase</keyword>
<reference evidence="1 2" key="1">
    <citation type="submission" date="2018-08" db="EMBL/GenBank/DDBJ databases">
        <title>Genomic Encyclopedia of Type Strains, Phase III (KMG-III): the genomes of soil and plant-associated and newly described type strains.</title>
        <authorList>
            <person name="Whitman W."/>
        </authorList>
    </citation>
    <scope>NUCLEOTIDE SEQUENCE [LARGE SCALE GENOMIC DNA]</scope>
    <source>
        <strain evidence="1 2">CECT 7375</strain>
    </source>
</reference>
<keyword evidence="2" id="KW-1185">Reference proteome</keyword>
<dbReference type="PANTHER" id="PTHR21621:SF7">
    <property type="entry name" value="RIBOSOMAL PROTEIN BS6--L-GLUTAMATE LIGASE"/>
    <property type="match status" value="1"/>
</dbReference>
<gene>
    <name evidence="1" type="ORF">DFP81_11164</name>
</gene>
<dbReference type="GO" id="GO:0009432">
    <property type="term" value="P:SOS response"/>
    <property type="evidence" value="ECO:0007669"/>
    <property type="project" value="TreeGrafter"/>
</dbReference>
<protein>
    <submittedName>
        <fullName evidence="1">Glutathione synthase/RimK-type ligase-like ATP-grasp enzyme</fullName>
    </submittedName>
</protein>
<evidence type="ECO:0000313" key="1">
    <source>
        <dbReference type="EMBL" id="REG81984.1"/>
    </source>
</evidence>
<dbReference type="PANTHER" id="PTHR21621">
    <property type="entry name" value="RIBOSOMAL PROTEIN S6 MODIFICATION PROTEIN"/>
    <property type="match status" value="1"/>
</dbReference>
<proteinExistence type="predicted"/>
<organism evidence="1 2">
    <name type="scientific">Marinomonas pollencensis</name>
    <dbReference type="NCBI Taxonomy" id="491954"/>
    <lineage>
        <taxon>Bacteria</taxon>
        <taxon>Pseudomonadati</taxon>
        <taxon>Pseudomonadota</taxon>
        <taxon>Gammaproteobacteria</taxon>
        <taxon>Oceanospirillales</taxon>
        <taxon>Oceanospirillaceae</taxon>
        <taxon>Marinomonas</taxon>
    </lineage>
</organism>
<dbReference type="AlphaFoldDB" id="A0A3E0DIW1"/>
<dbReference type="EMBL" id="QUNG01000011">
    <property type="protein sequence ID" value="REG81984.1"/>
    <property type="molecule type" value="Genomic_DNA"/>
</dbReference>
<dbReference type="GO" id="GO:0005737">
    <property type="term" value="C:cytoplasm"/>
    <property type="evidence" value="ECO:0007669"/>
    <property type="project" value="TreeGrafter"/>
</dbReference>